<reference evidence="9 10" key="1">
    <citation type="submission" date="2016-12" db="EMBL/GenBank/DDBJ databases">
        <authorList>
            <person name="Song W.-J."/>
            <person name="Kurnit D.M."/>
        </authorList>
    </citation>
    <scope>NUCLEOTIDE SEQUENCE [LARGE SCALE GENOMIC DNA]</scope>
    <source>
        <strain evidence="9 10">DSM 30827</strain>
    </source>
</reference>
<feature type="transmembrane region" description="Helical" evidence="7">
    <location>
        <begin position="285"/>
        <end position="305"/>
    </location>
</feature>
<feature type="transmembrane region" description="Helical" evidence="7">
    <location>
        <begin position="98"/>
        <end position="116"/>
    </location>
</feature>
<accession>A0A1Q2HW44</accession>
<proteinExistence type="predicted"/>
<dbReference type="RefSeq" id="WP_232507219.1">
    <property type="nucleotide sequence ID" value="NZ_CP019688.1"/>
</dbReference>
<keyword evidence="10" id="KW-1185">Reference proteome</keyword>
<evidence type="ECO:0000313" key="9">
    <source>
        <dbReference type="EMBL" id="AQQ15077.1"/>
    </source>
</evidence>
<keyword evidence="2" id="KW-0813">Transport</keyword>
<dbReference type="Gene3D" id="1.20.1250.20">
    <property type="entry name" value="MFS general substrate transporter like domains"/>
    <property type="match status" value="2"/>
</dbReference>
<dbReference type="PANTHER" id="PTHR42718">
    <property type="entry name" value="MAJOR FACILITATOR SUPERFAMILY MULTIDRUG TRANSPORTER MFSC"/>
    <property type="match status" value="1"/>
</dbReference>
<dbReference type="AlphaFoldDB" id="A0A1Q2HW44"/>
<keyword evidence="3" id="KW-1003">Cell membrane</keyword>
<gene>
    <name evidence="9" type="primary">stp2</name>
    <name evidence="9" type="ORF">CGLAU_05530</name>
</gene>
<evidence type="ECO:0000259" key="8">
    <source>
        <dbReference type="PROSITE" id="PS50850"/>
    </source>
</evidence>
<feature type="transmembrane region" description="Helical" evidence="7">
    <location>
        <begin position="314"/>
        <end position="334"/>
    </location>
</feature>
<dbReference type="SUPFAM" id="SSF103473">
    <property type="entry name" value="MFS general substrate transporter"/>
    <property type="match status" value="1"/>
</dbReference>
<keyword evidence="4 7" id="KW-0812">Transmembrane</keyword>
<dbReference type="GO" id="GO:0022857">
    <property type="term" value="F:transmembrane transporter activity"/>
    <property type="evidence" value="ECO:0007669"/>
    <property type="project" value="InterPro"/>
</dbReference>
<evidence type="ECO:0000256" key="3">
    <source>
        <dbReference type="ARBA" id="ARBA00022475"/>
    </source>
</evidence>
<evidence type="ECO:0000256" key="5">
    <source>
        <dbReference type="ARBA" id="ARBA00022989"/>
    </source>
</evidence>
<evidence type="ECO:0000256" key="6">
    <source>
        <dbReference type="ARBA" id="ARBA00023136"/>
    </source>
</evidence>
<organism evidence="9 10">
    <name type="scientific">Corynebacterium glaucum</name>
    <dbReference type="NCBI Taxonomy" id="187491"/>
    <lineage>
        <taxon>Bacteria</taxon>
        <taxon>Bacillati</taxon>
        <taxon>Actinomycetota</taxon>
        <taxon>Actinomycetes</taxon>
        <taxon>Mycobacteriales</taxon>
        <taxon>Corynebacteriaceae</taxon>
        <taxon>Corynebacterium</taxon>
    </lineage>
</organism>
<feature type="transmembrane region" description="Helical" evidence="7">
    <location>
        <begin position="128"/>
        <end position="150"/>
    </location>
</feature>
<feature type="transmembrane region" description="Helical" evidence="7">
    <location>
        <begin position="411"/>
        <end position="429"/>
    </location>
</feature>
<keyword evidence="5 7" id="KW-1133">Transmembrane helix</keyword>
<name>A0A1Q2HW44_9CORY</name>
<dbReference type="EMBL" id="CP019688">
    <property type="protein sequence ID" value="AQQ15077.1"/>
    <property type="molecule type" value="Genomic_DNA"/>
</dbReference>
<protein>
    <submittedName>
        <fullName evidence="9">Multidrug resistance protein stp</fullName>
    </submittedName>
</protein>
<evidence type="ECO:0000256" key="7">
    <source>
        <dbReference type="SAM" id="Phobius"/>
    </source>
</evidence>
<evidence type="ECO:0000256" key="4">
    <source>
        <dbReference type="ARBA" id="ARBA00022692"/>
    </source>
</evidence>
<dbReference type="PANTHER" id="PTHR42718:SF46">
    <property type="entry name" value="BLR6921 PROTEIN"/>
    <property type="match status" value="1"/>
</dbReference>
<dbReference type="PROSITE" id="PS50850">
    <property type="entry name" value="MFS"/>
    <property type="match status" value="1"/>
</dbReference>
<evidence type="ECO:0000256" key="1">
    <source>
        <dbReference type="ARBA" id="ARBA00004651"/>
    </source>
</evidence>
<feature type="transmembrane region" description="Helical" evidence="7">
    <location>
        <begin position="40"/>
        <end position="58"/>
    </location>
</feature>
<feature type="transmembrane region" description="Helical" evidence="7">
    <location>
        <begin position="186"/>
        <end position="205"/>
    </location>
</feature>
<dbReference type="CDD" id="cd17321">
    <property type="entry name" value="MFS_MMR_MDR_like"/>
    <property type="match status" value="1"/>
</dbReference>
<feature type="transmembrane region" description="Helical" evidence="7">
    <location>
        <begin position="211"/>
        <end position="228"/>
    </location>
</feature>
<sequence length="446" mass="46089">MRTNHWSTLAALSAGYFLVLFDQGFMPVVTPLLPFEVTNSVWLTSMFLLFSVAPMPAAGRLGDAFGHRRMFLLGLAITAAGLLLAGSSWSFAALVVGRAAQGLGVAIFLPQAFAVLPKVFPEQLQGRAFAAWGVIGSVASLLGPIVGGAIAQSQGWRAAFFVQAALCAVALLAAAIWVPQLPKAQVRVPVLGVLLSFGGLGSLVYGIQYGGWLSILFGVLCLALLVLAARNGQDQGFLPLYLLRDRTFAFGTVAIFAMGFSVASMFIPMMYWLQTVAGASPTMSGFITAPMSVVAFVATPVAGYLTDKRDPRRLCVAGFAVQAVAIALAIALILGSAEPAWFGLTTALLGLGSAFVWAPNAALTMRGIPEADAGAASGLYNTSRQVGSVLGVALVGAVLATGEIADTAAPAMALPLVAFLVGVVSALLLSRTVANPPRTASALASR</sequence>
<comment type="subcellular location">
    <subcellularLocation>
        <location evidence="1">Cell membrane</location>
        <topology evidence="1">Multi-pass membrane protein</topology>
    </subcellularLocation>
</comment>
<keyword evidence="6 7" id="KW-0472">Membrane</keyword>
<feature type="transmembrane region" description="Helical" evidence="7">
    <location>
        <begin position="340"/>
        <end position="358"/>
    </location>
</feature>
<dbReference type="Proteomes" id="UP000217209">
    <property type="component" value="Chromosome"/>
</dbReference>
<feature type="transmembrane region" description="Helical" evidence="7">
    <location>
        <begin position="386"/>
        <end position="405"/>
    </location>
</feature>
<evidence type="ECO:0000256" key="2">
    <source>
        <dbReference type="ARBA" id="ARBA00022448"/>
    </source>
</evidence>
<dbReference type="PRINTS" id="PR01036">
    <property type="entry name" value="TCRTETB"/>
</dbReference>
<dbReference type="KEGG" id="cgv:CGLAU_05530"/>
<dbReference type="InterPro" id="IPR011701">
    <property type="entry name" value="MFS"/>
</dbReference>
<feature type="transmembrane region" description="Helical" evidence="7">
    <location>
        <begin position="70"/>
        <end position="92"/>
    </location>
</feature>
<dbReference type="InterPro" id="IPR020846">
    <property type="entry name" value="MFS_dom"/>
</dbReference>
<feature type="domain" description="Major facilitator superfamily (MFS) profile" evidence="8">
    <location>
        <begin position="3"/>
        <end position="434"/>
    </location>
</feature>
<evidence type="ECO:0000313" key="10">
    <source>
        <dbReference type="Proteomes" id="UP000217209"/>
    </source>
</evidence>
<dbReference type="GO" id="GO:0005886">
    <property type="term" value="C:plasma membrane"/>
    <property type="evidence" value="ECO:0007669"/>
    <property type="project" value="UniProtKB-SubCell"/>
</dbReference>
<feature type="transmembrane region" description="Helical" evidence="7">
    <location>
        <begin position="248"/>
        <end position="273"/>
    </location>
</feature>
<dbReference type="Pfam" id="PF07690">
    <property type="entry name" value="MFS_1"/>
    <property type="match status" value="1"/>
</dbReference>
<dbReference type="InterPro" id="IPR036259">
    <property type="entry name" value="MFS_trans_sf"/>
</dbReference>
<feature type="transmembrane region" description="Helical" evidence="7">
    <location>
        <begin position="156"/>
        <end position="179"/>
    </location>
</feature>